<reference evidence="4 5" key="1">
    <citation type="journal article" date="2019" name="Sci. Rep.">
        <title>A high-quality genome of Eragrostis curvula grass provides insights into Poaceae evolution and supports new strategies to enhance forage quality.</title>
        <authorList>
            <person name="Carballo J."/>
            <person name="Santos B.A.C.M."/>
            <person name="Zappacosta D."/>
            <person name="Garbus I."/>
            <person name="Selva J.P."/>
            <person name="Gallo C.A."/>
            <person name="Diaz A."/>
            <person name="Albertini E."/>
            <person name="Caccamo M."/>
            <person name="Echenique V."/>
        </authorList>
    </citation>
    <scope>NUCLEOTIDE SEQUENCE [LARGE SCALE GENOMIC DNA]</scope>
    <source>
        <strain evidence="5">cv. Victoria</strain>
        <tissue evidence="4">Leaf</tissue>
    </source>
</reference>
<dbReference type="InterPro" id="IPR036396">
    <property type="entry name" value="Cyt_P450_sf"/>
</dbReference>
<accession>A0A5J9UNH2</accession>
<evidence type="ECO:0000256" key="2">
    <source>
        <dbReference type="ARBA" id="ARBA00022723"/>
    </source>
</evidence>
<organism evidence="4 5">
    <name type="scientific">Eragrostis curvula</name>
    <name type="common">weeping love grass</name>
    <dbReference type="NCBI Taxonomy" id="38414"/>
    <lineage>
        <taxon>Eukaryota</taxon>
        <taxon>Viridiplantae</taxon>
        <taxon>Streptophyta</taxon>
        <taxon>Embryophyta</taxon>
        <taxon>Tracheophyta</taxon>
        <taxon>Spermatophyta</taxon>
        <taxon>Magnoliopsida</taxon>
        <taxon>Liliopsida</taxon>
        <taxon>Poales</taxon>
        <taxon>Poaceae</taxon>
        <taxon>PACMAD clade</taxon>
        <taxon>Chloridoideae</taxon>
        <taxon>Eragrostideae</taxon>
        <taxon>Eragrostidinae</taxon>
        <taxon>Eragrostis</taxon>
    </lineage>
</organism>
<dbReference type="Pfam" id="PF00067">
    <property type="entry name" value="p450"/>
    <property type="match status" value="1"/>
</dbReference>
<feature type="non-terminal residue" evidence="4">
    <location>
        <position position="1"/>
    </location>
</feature>
<dbReference type="GO" id="GO:0005506">
    <property type="term" value="F:iron ion binding"/>
    <property type="evidence" value="ECO:0007669"/>
    <property type="project" value="InterPro"/>
</dbReference>
<dbReference type="AlphaFoldDB" id="A0A5J9UNH2"/>
<comment type="caution">
    <text evidence="4">The sequence shown here is derived from an EMBL/GenBank/DDBJ whole genome shotgun (WGS) entry which is preliminary data.</text>
</comment>
<name>A0A5J9UNH2_9POAL</name>
<evidence type="ECO:0000256" key="1">
    <source>
        <dbReference type="ARBA" id="ARBA00010617"/>
    </source>
</evidence>
<dbReference type="Proteomes" id="UP000324897">
    <property type="component" value="Chromosome 2"/>
</dbReference>
<dbReference type="SUPFAM" id="SSF48264">
    <property type="entry name" value="Cytochrome P450"/>
    <property type="match status" value="1"/>
</dbReference>
<dbReference type="Gramene" id="TVU24898">
    <property type="protein sequence ID" value="TVU24898"/>
    <property type="gene ID" value="EJB05_27363"/>
</dbReference>
<dbReference type="PANTHER" id="PTHR47955:SF14">
    <property type="entry name" value="OS01G0543600 PROTEIN"/>
    <property type="match status" value="1"/>
</dbReference>
<dbReference type="Gene3D" id="1.10.630.10">
    <property type="entry name" value="Cytochrome P450"/>
    <property type="match status" value="1"/>
</dbReference>
<dbReference type="OrthoDB" id="1470350at2759"/>
<dbReference type="PANTHER" id="PTHR47955">
    <property type="entry name" value="CYTOCHROME P450 FAMILY 71 PROTEIN"/>
    <property type="match status" value="1"/>
</dbReference>
<dbReference type="GO" id="GO:0004497">
    <property type="term" value="F:monooxygenase activity"/>
    <property type="evidence" value="ECO:0007669"/>
    <property type="project" value="InterPro"/>
</dbReference>
<keyword evidence="3" id="KW-0408">Iron</keyword>
<comment type="similarity">
    <text evidence="1">Belongs to the cytochrome P450 family.</text>
</comment>
<evidence type="ECO:0000256" key="3">
    <source>
        <dbReference type="ARBA" id="ARBA00023004"/>
    </source>
</evidence>
<dbReference type="InterPro" id="IPR001128">
    <property type="entry name" value="Cyt_P450"/>
</dbReference>
<dbReference type="GO" id="GO:0020037">
    <property type="term" value="F:heme binding"/>
    <property type="evidence" value="ECO:0007669"/>
    <property type="project" value="InterPro"/>
</dbReference>
<keyword evidence="2" id="KW-0479">Metal-binding</keyword>
<dbReference type="GO" id="GO:0016705">
    <property type="term" value="F:oxidoreductase activity, acting on paired donors, with incorporation or reduction of molecular oxygen"/>
    <property type="evidence" value="ECO:0007669"/>
    <property type="project" value="InterPro"/>
</dbReference>
<evidence type="ECO:0000313" key="5">
    <source>
        <dbReference type="Proteomes" id="UP000324897"/>
    </source>
</evidence>
<dbReference type="EMBL" id="RWGY01000013">
    <property type="protein sequence ID" value="TVU24898.1"/>
    <property type="molecule type" value="Genomic_DNA"/>
</dbReference>
<protein>
    <submittedName>
        <fullName evidence="4">Uncharacterized protein</fullName>
    </submittedName>
</protein>
<evidence type="ECO:0000313" key="4">
    <source>
        <dbReference type="EMBL" id="TVU24898.1"/>
    </source>
</evidence>
<keyword evidence="5" id="KW-1185">Reference proteome</keyword>
<proteinExistence type="inferred from homology"/>
<gene>
    <name evidence="4" type="ORF">EJB05_27363</name>
</gene>
<sequence>MRTFLMSIFLIDLCRVLRLLVFPLLVLLLVRRITTADARAREQMLNKLPSPPALPVIGHLHLIGSLPHISVRDLAAKHGRDGLLLLRLGNVPTLVVSSAAAAEAVLRTHDHVFTSRSRSTVKKISTTHLLSTKKVRAYRGARAQEVRLVMAQIREAALAGTTFDMSTMFYSFLNNIVCHVVSLKREVETRSSKSWSSRTRCSYVALTYIEDYFPSLVRLNMVKKVVCAKVHKVHKMWDDLLNKLIEEHESKPACRSIPRREYQLTRDHIKAQMVVRGIDTSSGVLDYAMVKLMQNPHLMTKLQNEVRMVVPPGKEMVTADDLDGMAYLKAVVKETLRLHGPAPFLLPHFSMAECVIEGYTIPSGIRTIINS</sequence>